<evidence type="ECO:0000313" key="2">
    <source>
        <dbReference type="Proteomes" id="UP000216444"/>
    </source>
</evidence>
<comment type="caution">
    <text evidence="1">The sequence shown here is derived from an EMBL/GenBank/DDBJ whole genome shotgun (WGS) entry which is preliminary data.</text>
</comment>
<dbReference type="EMBL" id="MWWV01000004">
    <property type="protein sequence ID" value="OZG58484.1"/>
    <property type="molecule type" value="Genomic_DNA"/>
</dbReference>
<gene>
    <name evidence="1" type="ORF">BTIS_0853</name>
</gene>
<organism evidence="1 2">
    <name type="scientific">Bifidobacterium tissieri</name>
    <dbReference type="NCBI Taxonomy" id="1630162"/>
    <lineage>
        <taxon>Bacteria</taxon>
        <taxon>Bacillati</taxon>
        <taxon>Actinomycetota</taxon>
        <taxon>Actinomycetes</taxon>
        <taxon>Bifidobacteriales</taxon>
        <taxon>Bifidobacteriaceae</taxon>
        <taxon>Bifidobacterium</taxon>
    </lineage>
</organism>
<evidence type="ECO:0000313" key="1">
    <source>
        <dbReference type="EMBL" id="OZG58484.1"/>
    </source>
</evidence>
<proteinExistence type="predicted"/>
<keyword evidence="1" id="KW-0238">DNA-binding</keyword>
<dbReference type="GO" id="GO:0003677">
    <property type="term" value="F:DNA binding"/>
    <property type="evidence" value="ECO:0007669"/>
    <property type="project" value="UniProtKB-KW"/>
</dbReference>
<keyword evidence="2" id="KW-1185">Reference proteome</keyword>
<accession>A0A261FH61</accession>
<dbReference type="Proteomes" id="UP000216444">
    <property type="component" value="Unassembled WGS sequence"/>
</dbReference>
<name>A0A261FH61_9BIFI</name>
<sequence>MGLSDFLGTPKNNVAHPYEANGHAVTCTQCGGRSFVKGEALLNTAGMTLLDLDFLNRSADILVCEECSHVEWFVNHVRQTDL</sequence>
<reference evidence="1 2" key="1">
    <citation type="journal article" date="2017" name="BMC Genomics">
        <title>Comparative genomic and phylogenomic analyses of the Bifidobacteriaceae family.</title>
        <authorList>
            <person name="Lugli G.A."/>
            <person name="Milani C."/>
            <person name="Turroni F."/>
            <person name="Duranti S."/>
            <person name="Mancabelli L."/>
            <person name="Mangifesta M."/>
            <person name="Ferrario C."/>
            <person name="Modesto M."/>
            <person name="Mattarelli P."/>
            <person name="Jiri K."/>
            <person name="van Sinderen D."/>
            <person name="Ventura M."/>
        </authorList>
    </citation>
    <scope>NUCLEOTIDE SEQUENCE [LARGE SCALE GENOMIC DNA]</scope>
    <source>
        <strain evidence="1 2">DSM 100201</strain>
    </source>
</reference>
<protein>
    <submittedName>
        <fullName evidence="1">DNA-binding protein</fullName>
    </submittedName>
</protein>
<dbReference type="AlphaFoldDB" id="A0A261FH61"/>